<keyword evidence="1" id="KW-0436">Ligase</keyword>
<dbReference type="SUPFAM" id="SSF52777">
    <property type="entry name" value="CoA-dependent acyltransferases"/>
    <property type="match status" value="1"/>
</dbReference>
<dbReference type="Proteomes" id="UP000199601">
    <property type="component" value="Unassembled WGS sequence"/>
</dbReference>
<sequence length="445" mass="47581">MTRLAFLDQAAFLRLRATGQGSTVQCTWVYDRDVHLDALRSFNDDLGAGLLGRRIERSPVPFGRHRWVLDNRSPDIALEPRQPRSQIGAWVERRAQVRVDPECGPVFHLGLLPLDDGGAAVTLVASHCVVDGLGLITAVTEAVKGETRDFGYPQPHSRGRLRAVSADLTDAVRGLPAAIRALIATLVIMLNNPAGPRGERRPGSLSPADEDRTALESVTLQTDAAAWDARARSLNGSANTLFVAFAARLAHRMGRVLPEGKSVTVVLPVSDRTGNDDRANALTSITFAVDATAVTHDLSCARAEIKRLLTSLQRQPNEMLAALPLVPYTPRRLVRAAEGVAMSTGRLPVGCSNLGSLDAAVGRIDGEDAAEVCIRLAEQGITPGRVEHTQGQLFCSTGTINGSRFLNVIAGRGDTDNGAANIREIACSALADLQLFATTGYEGRV</sequence>
<accession>A0A0U1DCJ4</accession>
<dbReference type="RefSeq" id="WP_090420659.1">
    <property type="nucleotide sequence ID" value="NZ_CTEC01000001.1"/>
</dbReference>
<gene>
    <name evidence="1" type="ORF">BN000_02457</name>
</gene>
<reference evidence="2" key="1">
    <citation type="submission" date="2015-03" db="EMBL/GenBank/DDBJ databases">
        <authorList>
            <person name="Urmite Genomes"/>
        </authorList>
    </citation>
    <scope>NUCLEOTIDE SEQUENCE [LARGE SCALE GENOMIC DNA]</scope>
    <source>
        <strain evidence="2">CSUR P1344</strain>
    </source>
</reference>
<organism evidence="1 2">
    <name type="scientific">Mycobacterium europaeum</name>
    <dbReference type="NCBI Taxonomy" id="761804"/>
    <lineage>
        <taxon>Bacteria</taxon>
        <taxon>Bacillati</taxon>
        <taxon>Actinomycetota</taxon>
        <taxon>Actinomycetes</taxon>
        <taxon>Mycobacteriales</taxon>
        <taxon>Mycobacteriaceae</taxon>
        <taxon>Mycobacterium</taxon>
        <taxon>Mycobacterium simiae complex</taxon>
    </lineage>
</organism>
<keyword evidence="2" id="KW-1185">Reference proteome</keyword>
<dbReference type="InterPro" id="IPR023213">
    <property type="entry name" value="CAT-like_dom_sf"/>
</dbReference>
<proteinExistence type="predicted"/>
<name>A0A0U1DCJ4_9MYCO</name>
<dbReference type="GO" id="GO:0016874">
    <property type="term" value="F:ligase activity"/>
    <property type="evidence" value="ECO:0007669"/>
    <property type="project" value="UniProtKB-KW"/>
</dbReference>
<evidence type="ECO:0000313" key="1">
    <source>
        <dbReference type="EMBL" id="CQD11715.1"/>
    </source>
</evidence>
<protein>
    <submittedName>
        <fullName evidence="1">Fatty acyl-AMP ligase FadD28 and polyketide synthase</fullName>
    </submittedName>
</protein>
<dbReference type="AlphaFoldDB" id="A0A0U1DCJ4"/>
<dbReference type="Gene3D" id="3.30.559.10">
    <property type="entry name" value="Chloramphenicol acetyltransferase-like domain"/>
    <property type="match status" value="1"/>
</dbReference>
<dbReference type="EMBL" id="CTEC01000001">
    <property type="protein sequence ID" value="CQD11715.1"/>
    <property type="molecule type" value="Genomic_DNA"/>
</dbReference>
<evidence type="ECO:0000313" key="2">
    <source>
        <dbReference type="Proteomes" id="UP000199601"/>
    </source>
</evidence>